<organism evidence="5 6">
    <name type="scientific">Paenibacillus chitinolyticus</name>
    <dbReference type="NCBI Taxonomy" id="79263"/>
    <lineage>
        <taxon>Bacteria</taxon>
        <taxon>Bacillati</taxon>
        <taxon>Bacillota</taxon>
        <taxon>Bacilli</taxon>
        <taxon>Bacillales</taxon>
        <taxon>Paenibacillaceae</taxon>
        <taxon>Paenibacillus</taxon>
    </lineage>
</organism>
<feature type="transmembrane region" description="Helical" evidence="2">
    <location>
        <begin position="52"/>
        <end position="81"/>
    </location>
</feature>
<feature type="domain" description="VTT" evidence="3">
    <location>
        <begin position="31"/>
        <end position="156"/>
    </location>
</feature>
<proteinExistence type="inferred from homology"/>
<evidence type="ECO:0000256" key="1">
    <source>
        <dbReference type="ARBA" id="ARBA00010792"/>
    </source>
</evidence>
<name>A0A410WQ15_9BACL</name>
<dbReference type="OrthoDB" id="9782291at2"/>
<reference evidence="5 6" key="1">
    <citation type="submission" date="2018-01" db="EMBL/GenBank/DDBJ databases">
        <title>The whole genome sequencing and assembly of Paenibacillus chitinolyticus KCCM 41400 strain.</title>
        <authorList>
            <person name="Kim J.-Y."/>
            <person name="Park M.-K."/>
            <person name="Lee Y.-J."/>
            <person name="Yi H."/>
            <person name="Bahn Y.-S."/>
            <person name="Kim J.F."/>
            <person name="Lee D.-W."/>
        </authorList>
    </citation>
    <scope>NUCLEOTIDE SEQUENCE [LARGE SCALE GENOMIC DNA]</scope>
    <source>
        <strain evidence="5 6">KCCM 41400</strain>
    </source>
</reference>
<keyword evidence="7" id="KW-1185">Reference proteome</keyword>
<dbReference type="InterPro" id="IPR051311">
    <property type="entry name" value="DedA_domain"/>
</dbReference>
<evidence type="ECO:0000313" key="4">
    <source>
        <dbReference type="EMBL" id="MCY9597197.1"/>
    </source>
</evidence>
<dbReference type="RefSeq" id="WP_042231684.1">
    <property type="nucleotide sequence ID" value="NZ_CP026520.1"/>
</dbReference>
<dbReference type="GO" id="GO:0005886">
    <property type="term" value="C:plasma membrane"/>
    <property type="evidence" value="ECO:0007669"/>
    <property type="project" value="TreeGrafter"/>
</dbReference>
<keyword evidence="2" id="KW-0812">Transmembrane</keyword>
<gene>
    <name evidence="4" type="ORF">M5X16_15660</name>
    <name evidence="5" type="ORF">PC41400_01470</name>
</gene>
<evidence type="ECO:0000313" key="7">
    <source>
        <dbReference type="Proteomes" id="UP001527202"/>
    </source>
</evidence>
<evidence type="ECO:0000256" key="2">
    <source>
        <dbReference type="SAM" id="Phobius"/>
    </source>
</evidence>
<dbReference type="EMBL" id="CP026520">
    <property type="protein sequence ID" value="QAV16434.1"/>
    <property type="molecule type" value="Genomic_DNA"/>
</dbReference>
<feature type="transmembrane region" description="Helical" evidence="2">
    <location>
        <begin position="172"/>
        <end position="193"/>
    </location>
</feature>
<evidence type="ECO:0000313" key="6">
    <source>
        <dbReference type="Proteomes" id="UP000288943"/>
    </source>
</evidence>
<evidence type="ECO:0000313" key="5">
    <source>
        <dbReference type="EMBL" id="QAV16434.1"/>
    </source>
</evidence>
<feature type="transmembrane region" description="Helical" evidence="2">
    <location>
        <begin position="138"/>
        <end position="160"/>
    </location>
</feature>
<feature type="transmembrane region" description="Helical" evidence="2">
    <location>
        <begin position="12"/>
        <end position="32"/>
    </location>
</feature>
<dbReference type="Pfam" id="PF09335">
    <property type="entry name" value="VTT_dom"/>
    <property type="match status" value="1"/>
</dbReference>
<reference evidence="4 7" key="2">
    <citation type="submission" date="2022-05" db="EMBL/GenBank/DDBJ databases">
        <title>Genome Sequencing of Bee-Associated Microbes.</title>
        <authorList>
            <person name="Dunlap C."/>
        </authorList>
    </citation>
    <scope>NUCLEOTIDE SEQUENCE [LARGE SCALE GENOMIC DNA]</scope>
    <source>
        <strain evidence="4 7">NRRL B-23120</strain>
    </source>
</reference>
<dbReference type="AlphaFoldDB" id="A0A410WQ15"/>
<dbReference type="GeneID" id="95373482"/>
<comment type="similarity">
    <text evidence="1">Belongs to the DedA family.</text>
</comment>
<sequence>MSIDSILDAIHHFGYFALFFSLWLGIVGMPIPDEVVVMTGGMVGSLHLLQPVPAYMITYLGVVSGLSLGYILGRVMGPLVVERLRKKKKIAPYIQKSDRLLEKYGSFALAISYCFPVVRHVLPYLAGVNKMPFPKYALISYSTGLLWTTIYFIIGYFFGSNIERIGNNVYKYGYYGLAAAVILMIGAVIIQAIRKKKKVCSE</sequence>
<protein>
    <submittedName>
        <fullName evidence="5">DedA family protein</fullName>
    </submittedName>
</protein>
<evidence type="ECO:0000259" key="3">
    <source>
        <dbReference type="Pfam" id="PF09335"/>
    </source>
</evidence>
<dbReference type="Proteomes" id="UP000288943">
    <property type="component" value="Chromosome"/>
</dbReference>
<keyword evidence="2" id="KW-0472">Membrane</keyword>
<dbReference type="PANTHER" id="PTHR42709:SF9">
    <property type="entry name" value="ALKALINE PHOSPHATASE LIKE PROTEIN"/>
    <property type="match status" value="1"/>
</dbReference>
<accession>A0A410WQ15</accession>
<dbReference type="InterPro" id="IPR032816">
    <property type="entry name" value="VTT_dom"/>
</dbReference>
<feature type="transmembrane region" description="Helical" evidence="2">
    <location>
        <begin position="101"/>
        <end position="118"/>
    </location>
</feature>
<dbReference type="PANTHER" id="PTHR42709">
    <property type="entry name" value="ALKALINE PHOSPHATASE LIKE PROTEIN"/>
    <property type="match status" value="1"/>
</dbReference>
<keyword evidence="2" id="KW-1133">Transmembrane helix</keyword>
<dbReference type="KEGG" id="pchi:PC41400_01470"/>
<dbReference type="Proteomes" id="UP001527202">
    <property type="component" value="Unassembled WGS sequence"/>
</dbReference>
<dbReference type="EMBL" id="JAMDMJ010000018">
    <property type="protein sequence ID" value="MCY9597197.1"/>
    <property type="molecule type" value="Genomic_DNA"/>
</dbReference>